<evidence type="ECO:0000313" key="2">
    <source>
        <dbReference type="EMBL" id="BAI62535.1"/>
    </source>
</evidence>
<gene>
    <name evidence="2" type="ordered locus">MCP_2463</name>
</gene>
<accession>D1Z1G3</accession>
<reference evidence="3" key="3">
    <citation type="journal article" date="2011" name="PLoS ONE">
        <title>Genome sequence of a mesophilic hydrogenotrophic methanogen Methanocella paludicola, the first cultivated representative of the order Methanocellales.</title>
        <authorList>
            <person name="Sakai S."/>
            <person name="Takaki Y."/>
            <person name="Shimamura S."/>
            <person name="Sekine M."/>
            <person name="Tajima T."/>
            <person name="Kosugi H."/>
            <person name="Ichikawa N."/>
            <person name="Tasumi E."/>
            <person name="Hiraki A.T."/>
            <person name="Shimizu A."/>
            <person name="Kato Y."/>
            <person name="Nishiko R."/>
            <person name="Mori K."/>
            <person name="Fujita N."/>
            <person name="Imachi H."/>
            <person name="Takai K."/>
        </authorList>
    </citation>
    <scope>NUCLEOTIDE SEQUENCE [LARGE SCALE GENOMIC DNA]</scope>
    <source>
        <strain evidence="3">DSM 17711 / JCM 13418 / NBRC 101707 / SANAE</strain>
    </source>
</reference>
<organism evidence="2 3">
    <name type="scientific">Methanocella paludicola (strain DSM 17711 / JCM 13418 / NBRC 101707 / SANAE)</name>
    <dbReference type="NCBI Taxonomy" id="304371"/>
    <lineage>
        <taxon>Archaea</taxon>
        <taxon>Methanobacteriati</taxon>
        <taxon>Methanobacteriota</taxon>
        <taxon>Stenosarchaea group</taxon>
        <taxon>Methanomicrobia</taxon>
        <taxon>Methanocellales</taxon>
        <taxon>Methanocellaceae</taxon>
        <taxon>Methanocella</taxon>
    </lineage>
</organism>
<evidence type="ECO:0000313" key="3">
    <source>
        <dbReference type="Proteomes" id="UP000001882"/>
    </source>
</evidence>
<dbReference type="eggNOG" id="arCOG02446">
    <property type="taxonomic scope" value="Archaea"/>
</dbReference>
<dbReference type="EMBL" id="AP011532">
    <property type="protein sequence ID" value="BAI62535.1"/>
    <property type="molecule type" value="Genomic_DNA"/>
</dbReference>
<dbReference type="RefSeq" id="WP_012901209.1">
    <property type="nucleotide sequence ID" value="NC_013665.1"/>
</dbReference>
<proteinExistence type="predicted"/>
<protein>
    <recommendedName>
        <fullName evidence="1">DUF362 domain-containing protein</fullName>
    </recommendedName>
</protein>
<reference evidence="2 3" key="2">
    <citation type="journal article" date="2008" name="Int. J. Syst. Evol. Microbiol.">
        <title>Methanocella paludicola gen. nov., sp. nov., a methane-producing archaeon, the first isolate of the lineage 'Rice Cluster I', and proposal of the new archaeal order Methanocellales ord. nov.</title>
        <authorList>
            <person name="Sakai S."/>
            <person name="Imachi H."/>
            <person name="Hanada S."/>
            <person name="Ohashi A."/>
            <person name="Harada H."/>
            <person name="Kamagata Y."/>
        </authorList>
    </citation>
    <scope>NUCLEOTIDE SEQUENCE [LARGE SCALE GENOMIC DNA]</scope>
    <source>
        <strain evidence="3">DSM 17711 / JCM 13418 / NBRC 101707 / SANAE</strain>
    </source>
</reference>
<dbReference type="STRING" id="304371.MCP_2463"/>
<dbReference type="GeneID" id="8683060"/>
<dbReference type="KEGG" id="mpd:MCP_2463"/>
<dbReference type="InParanoid" id="D1Z1G3"/>
<dbReference type="PATRIC" id="fig|304371.9.peg.2511"/>
<name>D1Z1G3_METPS</name>
<evidence type="ECO:0000259" key="1">
    <source>
        <dbReference type="Pfam" id="PF04015"/>
    </source>
</evidence>
<sequence length="306" mass="33322">MSQVFVVRTNDRKRGVSELIGHFSAPGKNIAVKANFNSADPFPASTHPDTLAAIVESLKGMHVTLAERSGMGITRDVLYEMGVLSLAQKYGFKVEVLDGLGREHWKKEAPPGSHWNRGYMFPDVFRDADAVVTTCCLKTHRFGGHFTMSLKNSVGMVAKYDPSDRYNYMYELHGSPYQRLMIAEINAAYRPSFVIMDGIKGFSKGGPEAGTLIEPGVMLASSDRVALDATGVSILRVYGTTPEVAAGPVFKQEQIARAVELGLGAKGPDEVELVPVNEEAGEICAAIKKEMSEQGEGFKEYHISSV</sequence>
<dbReference type="OrthoDB" id="130480at2157"/>
<keyword evidence="3" id="KW-1185">Reference proteome</keyword>
<dbReference type="Proteomes" id="UP000001882">
    <property type="component" value="Chromosome"/>
</dbReference>
<dbReference type="Pfam" id="PF04015">
    <property type="entry name" value="DUF362"/>
    <property type="match status" value="1"/>
</dbReference>
<dbReference type="InterPro" id="IPR007160">
    <property type="entry name" value="DUF362"/>
</dbReference>
<dbReference type="AlphaFoldDB" id="D1Z1G3"/>
<feature type="domain" description="DUF362" evidence="1">
    <location>
        <begin position="30"/>
        <end position="232"/>
    </location>
</feature>
<reference evidence="2 3" key="1">
    <citation type="journal article" date="2007" name="Appl. Environ. Microbiol.">
        <title>Isolation of key methanogens for global methane emission from rice paddy fields: a novel isolate affiliated with the clone cluster rice cluster I.</title>
        <authorList>
            <person name="Sakai S."/>
            <person name="Imachi H."/>
            <person name="Sekiguchi Y."/>
            <person name="Ohashi A."/>
            <person name="Harada H."/>
            <person name="Kamagata Y."/>
        </authorList>
    </citation>
    <scope>NUCLEOTIDE SEQUENCE [LARGE SCALE GENOMIC DNA]</scope>
    <source>
        <strain evidence="3">DSM 17711 / JCM 13418 / NBRC 101707 / SANAE</strain>
    </source>
</reference>